<dbReference type="GO" id="GO:0016491">
    <property type="term" value="F:oxidoreductase activity"/>
    <property type="evidence" value="ECO:0007669"/>
    <property type="project" value="UniProtKB-KW"/>
</dbReference>
<evidence type="ECO:0000256" key="2">
    <source>
        <dbReference type="SAM" id="MobiDB-lite"/>
    </source>
</evidence>
<dbReference type="SUPFAM" id="SSF51197">
    <property type="entry name" value="Clavaminate synthase-like"/>
    <property type="match status" value="1"/>
</dbReference>
<dbReference type="Gene3D" id="3.60.130.10">
    <property type="entry name" value="Clavaminate synthase-like"/>
    <property type="match status" value="1"/>
</dbReference>
<dbReference type="PANTHER" id="PTHR10696">
    <property type="entry name" value="GAMMA-BUTYROBETAINE HYDROXYLASE-RELATED"/>
    <property type="match status" value="1"/>
</dbReference>
<keyword evidence="5" id="KW-1185">Reference proteome</keyword>
<gene>
    <name evidence="4" type="ORF">TWF730_003766</name>
</gene>
<dbReference type="InterPro" id="IPR003819">
    <property type="entry name" value="TauD/TfdA-like"/>
</dbReference>
<reference evidence="4 5" key="1">
    <citation type="submission" date="2019-10" db="EMBL/GenBank/DDBJ databases">
        <authorList>
            <person name="Palmer J.M."/>
        </authorList>
    </citation>
    <scope>NUCLEOTIDE SEQUENCE [LARGE SCALE GENOMIC DNA]</scope>
    <source>
        <strain evidence="4 5">TWF730</strain>
    </source>
</reference>
<dbReference type="Proteomes" id="UP001373714">
    <property type="component" value="Unassembled WGS sequence"/>
</dbReference>
<dbReference type="Pfam" id="PF02668">
    <property type="entry name" value="TauD"/>
    <property type="match status" value="1"/>
</dbReference>
<evidence type="ECO:0000313" key="4">
    <source>
        <dbReference type="EMBL" id="KAK6334552.1"/>
    </source>
</evidence>
<protein>
    <recommendedName>
        <fullName evidence="3">TauD/TfdA-like domain-containing protein</fullName>
    </recommendedName>
</protein>
<comment type="caution">
    <text evidence="4">The sequence shown here is derived from an EMBL/GenBank/DDBJ whole genome shotgun (WGS) entry which is preliminary data.</text>
</comment>
<evidence type="ECO:0000256" key="1">
    <source>
        <dbReference type="ARBA" id="ARBA00023002"/>
    </source>
</evidence>
<sequence>MPAIPYALPETEVFDFTSPTKENAKIEYTIPKGFPERYEHERVWVGSEIAKQPEKWTLVLDEDDKKAVAEGLKSFQALGVPAGALSAETFPLPSALSQRLKKISHTIHNGCGFTIVKGINPSDFTEEENTLVMGGISAHVASLRGFQDLNQEAVVCHVVSEELKPNQGRARWRPAFTNGICCFHTDIGDILALYAKEVSKTGGETFLSSSSQTYNELAASNHGRELLHELLQNWTYYHSQDFQLDGAPLLHTSGDNLVFNFSRIPVTGFRDEGPSRTLPPPTPIRLEAMRVVNETMTKNRFEVPWERGDILYFNNLSLMHARNAFDLDVEGNPLDSNRHLIKLVLRDPELMWQVPTGLKRLDDHFYGPNKKTGGRSEFWELRYGDTPTRDDGGPDTTPPPPEPDTKPPVANG</sequence>
<dbReference type="InterPro" id="IPR050411">
    <property type="entry name" value="AlphaKG_dependent_hydroxylases"/>
</dbReference>
<evidence type="ECO:0000313" key="5">
    <source>
        <dbReference type="Proteomes" id="UP001373714"/>
    </source>
</evidence>
<organism evidence="4 5">
    <name type="scientific">Orbilia blumenaviensis</name>
    <dbReference type="NCBI Taxonomy" id="1796055"/>
    <lineage>
        <taxon>Eukaryota</taxon>
        <taxon>Fungi</taxon>
        <taxon>Dikarya</taxon>
        <taxon>Ascomycota</taxon>
        <taxon>Pezizomycotina</taxon>
        <taxon>Orbiliomycetes</taxon>
        <taxon>Orbiliales</taxon>
        <taxon>Orbiliaceae</taxon>
        <taxon>Orbilia</taxon>
    </lineage>
</organism>
<feature type="region of interest" description="Disordered" evidence="2">
    <location>
        <begin position="362"/>
        <end position="412"/>
    </location>
</feature>
<dbReference type="AlphaFoldDB" id="A0AAV9U3A8"/>
<feature type="domain" description="TauD/TfdA-like" evidence="3">
    <location>
        <begin position="84"/>
        <end position="326"/>
    </location>
</feature>
<accession>A0AAV9U3A8</accession>
<dbReference type="PANTHER" id="PTHR10696:SF54">
    <property type="entry name" value="FAMILY OXIDOREDUCTASE, PUTATIVE (AFU_ORTHOLOGUE AFUA_4G13850)-RELATED"/>
    <property type="match status" value="1"/>
</dbReference>
<dbReference type="EMBL" id="JAVHNS010000015">
    <property type="protein sequence ID" value="KAK6334552.1"/>
    <property type="molecule type" value="Genomic_DNA"/>
</dbReference>
<feature type="compositionally biased region" description="Basic and acidic residues" evidence="2">
    <location>
        <begin position="377"/>
        <end position="392"/>
    </location>
</feature>
<dbReference type="InterPro" id="IPR042098">
    <property type="entry name" value="TauD-like_sf"/>
</dbReference>
<name>A0AAV9U3A8_9PEZI</name>
<evidence type="ECO:0000259" key="3">
    <source>
        <dbReference type="Pfam" id="PF02668"/>
    </source>
</evidence>
<proteinExistence type="predicted"/>
<keyword evidence="1" id="KW-0560">Oxidoreductase</keyword>